<evidence type="ECO:0000256" key="1">
    <source>
        <dbReference type="ARBA" id="ARBA00004651"/>
    </source>
</evidence>
<keyword evidence="4 7" id="KW-0812">Transmembrane</keyword>
<dbReference type="InterPro" id="IPR003416">
    <property type="entry name" value="MgtC/SapB/SrpB/YhiD_fam"/>
</dbReference>
<keyword evidence="6 7" id="KW-0472">Membrane</keyword>
<dbReference type="EMBL" id="JAUSWL010000026">
    <property type="protein sequence ID" value="MDQ0547435.1"/>
    <property type="molecule type" value="Genomic_DNA"/>
</dbReference>
<protein>
    <recommendedName>
        <fullName evidence="7">Protein MgtC</fullName>
    </recommendedName>
</protein>
<evidence type="ECO:0000313" key="11">
    <source>
        <dbReference type="Proteomes" id="UP001223420"/>
    </source>
</evidence>
<proteinExistence type="inferred from homology"/>
<evidence type="ECO:0000256" key="2">
    <source>
        <dbReference type="ARBA" id="ARBA00009298"/>
    </source>
</evidence>
<dbReference type="PANTHER" id="PTHR33778:SF1">
    <property type="entry name" value="MAGNESIUM TRANSPORTER YHID-RELATED"/>
    <property type="match status" value="1"/>
</dbReference>
<dbReference type="GO" id="GO:0005886">
    <property type="term" value="C:plasma membrane"/>
    <property type="evidence" value="ECO:0007669"/>
    <property type="project" value="UniProtKB-SubCell"/>
</dbReference>
<evidence type="ECO:0000256" key="8">
    <source>
        <dbReference type="SAM" id="MobiDB-lite"/>
    </source>
</evidence>
<keyword evidence="5 7" id="KW-1133">Transmembrane helix</keyword>
<comment type="caution">
    <text evidence="10">The sequence shown here is derived from an EMBL/GenBank/DDBJ whole genome shotgun (WGS) entry which is preliminary data.</text>
</comment>
<evidence type="ECO:0000256" key="6">
    <source>
        <dbReference type="ARBA" id="ARBA00023136"/>
    </source>
</evidence>
<dbReference type="Proteomes" id="UP001223420">
    <property type="component" value="Unassembled WGS sequence"/>
</dbReference>
<evidence type="ECO:0000256" key="4">
    <source>
        <dbReference type="ARBA" id="ARBA00022692"/>
    </source>
</evidence>
<evidence type="ECO:0000259" key="9">
    <source>
        <dbReference type="Pfam" id="PF02308"/>
    </source>
</evidence>
<gene>
    <name evidence="10" type="ORF">QO001_006394</name>
</gene>
<reference evidence="10" key="1">
    <citation type="submission" date="2023-07" db="EMBL/GenBank/DDBJ databases">
        <title>Genomic Encyclopedia of Type Strains, Phase IV (KMG-IV): sequencing the most valuable type-strain genomes for metagenomic binning, comparative biology and taxonomic classification.</title>
        <authorList>
            <person name="Goeker M."/>
        </authorList>
    </citation>
    <scope>NUCLEOTIDE SEQUENCE</scope>
    <source>
        <strain evidence="10">DSM 19569</strain>
    </source>
</reference>
<accession>A0AAJ1WZW3</accession>
<comment type="subcellular location">
    <subcellularLocation>
        <location evidence="7">Cell inner membrane</location>
        <topology evidence="7">Multi-pass membrane protein</topology>
    </subcellularLocation>
    <subcellularLocation>
        <location evidence="1">Cell membrane</location>
        <topology evidence="1">Multi-pass membrane protein</topology>
    </subcellularLocation>
</comment>
<organism evidence="10 11">
    <name type="scientific">Methylobacterium brachiatum</name>
    <dbReference type="NCBI Taxonomy" id="269660"/>
    <lineage>
        <taxon>Bacteria</taxon>
        <taxon>Pseudomonadati</taxon>
        <taxon>Pseudomonadota</taxon>
        <taxon>Alphaproteobacteria</taxon>
        <taxon>Hyphomicrobiales</taxon>
        <taxon>Methylobacteriaceae</taxon>
        <taxon>Methylobacterium</taxon>
    </lineage>
</organism>
<keyword evidence="7" id="KW-0997">Cell inner membrane</keyword>
<feature type="transmembrane region" description="Helical" evidence="7">
    <location>
        <begin position="70"/>
        <end position="89"/>
    </location>
</feature>
<comment type="similarity">
    <text evidence="2 7">Belongs to the MgtC/SapB family.</text>
</comment>
<dbReference type="Pfam" id="PF02308">
    <property type="entry name" value="MgtC"/>
    <property type="match status" value="1"/>
</dbReference>
<name>A0AAJ1WZW3_9HYPH</name>
<sequence length="171" mass="18075">MGSYWGIWGDVPNHLVRLALAFAFALPLGWNREREARSAGLRTFPIVAIASCGFILLASELFGVRTPEQARILQGLITGIGFIGGGAILKGGNNVHGTATAASLWNVGVIGAAVGFGYYDLGLILALCNFLVLALLTPLKREHRTTGSDDRSAGDEPARGQTDGDEAKHTE</sequence>
<feature type="transmembrane region" description="Helical" evidence="7">
    <location>
        <begin position="121"/>
        <end position="139"/>
    </location>
</feature>
<feature type="transmembrane region" description="Helical" evidence="7">
    <location>
        <begin position="43"/>
        <end position="64"/>
    </location>
</feature>
<dbReference type="PANTHER" id="PTHR33778">
    <property type="entry name" value="PROTEIN MGTC"/>
    <property type="match status" value="1"/>
</dbReference>
<feature type="compositionally biased region" description="Basic and acidic residues" evidence="8">
    <location>
        <begin position="144"/>
        <end position="158"/>
    </location>
</feature>
<evidence type="ECO:0000256" key="7">
    <source>
        <dbReference type="RuleBase" id="RU365041"/>
    </source>
</evidence>
<feature type="domain" description="MgtC/SapB/SrpB/YhiD N-terminal" evidence="9">
    <location>
        <begin position="18"/>
        <end position="141"/>
    </location>
</feature>
<keyword evidence="3" id="KW-1003">Cell membrane</keyword>
<evidence type="ECO:0000313" key="10">
    <source>
        <dbReference type="EMBL" id="MDQ0547435.1"/>
    </source>
</evidence>
<dbReference type="PRINTS" id="PR01837">
    <property type="entry name" value="MGTCSAPBPROT"/>
</dbReference>
<dbReference type="InterPro" id="IPR049177">
    <property type="entry name" value="MgtC_SapB_SrpB_YhiD_N"/>
</dbReference>
<dbReference type="RefSeq" id="WP_163006287.1">
    <property type="nucleotide sequence ID" value="NZ_CP033233.1"/>
</dbReference>
<evidence type="ECO:0000256" key="5">
    <source>
        <dbReference type="ARBA" id="ARBA00022989"/>
    </source>
</evidence>
<dbReference type="AlphaFoldDB" id="A0AAJ1WZW3"/>
<evidence type="ECO:0000256" key="3">
    <source>
        <dbReference type="ARBA" id="ARBA00022475"/>
    </source>
</evidence>
<feature type="transmembrane region" description="Helical" evidence="7">
    <location>
        <begin position="14"/>
        <end position="31"/>
    </location>
</feature>
<feature type="region of interest" description="Disordered" evidence="8">
    <location>
        <begin position="144"/>
        <end position="171"/>
    </location>
</feature>